<name>A0A7L5E3P5_9SPHI</name>
<keyword evidence="1" id="KW-0547">Nucleotide-binding</keyword>
<dbReference type="GO" id="GO:0140664">
    <property type="term" value="F:ATP-dependent DNA damage sensor activity"/>
    <property type="evidence" value="ECO:0007669"/>
    <property type="project" value="InterPro"/>
</dbReference>
<dbReference type="GO" id="GO:0030983">
    <property type="term" value="F:mismatched DNA binding"/>
    <property type="evidence" value="ECO:0007669"/>
    <property type="project" value="InterPro"/>
</dbReference>
<feature type="transmembrane region" description="Helical" evidence="4">
    <location>
        <begin position="279"/>
        <end position="298"/>
    </location>
</feature>
<feature type="transmembrane region" description="Helical" evidence="4">
    <location>
        <begin position="187"/>
        <end position="204"/>
    </location>
</feature>
<dbReference type="GO" id="GO:0005524">
    <property type="term" value="F:ATP binding"/>
    <property type="evidence" value="ECO:0007669"/>
    <property type="project" value="UniProtKB-KW"/>
</dbReference>
<feature type="transmembrane region" description="Helical" evidence="4">
    <location>
        <begin position="162"/>
        <end position="181"/>
    </location>
</feature>
<evidence type="ECO:0000256" key="3">
    <source>
        <dbReference type="ARBA" id="ARBA00023125"/>
    </source>
</evidence>
<dbReference type="SMART" id="SM00534">
    <property type="entry name" value="MUTSac"/>
    <property type="match status" value="1"/>
</dbReference>
<dbReference type="InterPro" id="IPR027417">
    <property type="entry name" value="P-loop_NTPase"/>
</dbReference>
<evidence type="ECO:0000313" key="6">
    <source>
        <dbReference type="EMBL" id="QJD97027.1"/>
    </source>
</evidence>
<dbReference type="InterPro" id="IPR000432">
    <property type="entry name" value="DNA_mismatch_repair_MutS_C"/>
</dbReference>
<dbReference type="Proteomes" id="UP000503278">
    <property type="component" value="Chromosome"/>
</dbReference>
<dbReference type="RefSeq" id="WP_169608849.1">
    <property type="nucleotide sequence ID" value="NZ_CP051682.1"/>
</dbReference>
<keyword evidence="7" id="KW-1185">Reference proteome</keyword>
<keyword evidence="4" id="KW-0812">Transmembrane</keyword>
<dbReference type="Pfam" id="PF00488">
    <property type="entry name" value="MutS_V"/>
    <property type="match status" value="1"/>
</dbReference>
<organism evidence="6 7">
    <name type="scientific">Mucilaginibacter robiniae</name>
    <dbReference type="NCBI Taxonomy" id="2728022"/>
    <lineage>
        <taxon>Bacteria</taxon>
        <taxon>Pseudomonadati</taxon>
        <taxon>Bacteroidota</taxon>
        <taxon>Sphingobacteriia</taxon>
        <taxon>Sphingobacteriales</taxon>
        <taxon>Sphingobacteriaceae</taxon>
        <taxon>Mucilaginibacter</taxon>
    </lineage>
</organism>
<dbReference type="PANTHER" id="PTHR11361:SF152">
    <property type="entry name" value="DNA MISMATCH REPAIR PROTEIN"/>
    <property type="match status" value="1"/>
</dbReference>
<feature type="domain" description="DNA mismatch repair proteins mutS family" evidence="5">
    <location>
        <begin position="366"/>
        <end position="553"/>
    </location>
</feature>
<evidence type="ECO:0000256" key="4">
    <source>
        <dbReference type="SAM" id="Phobius"/>
    </source>
</evidence>
<accession>A0A7L5E3P5</accession>
<dbReference type="GO" id="GO:0005829">
    <property type="term" value="C:cytosol"/>
    <property type="evidence" value="ECO:0007669"/>
    <property type="project" value="TreeGrafter"/>
</dbReference>
<feature type="transmembrane region" description="Helical" evidence="4">
    <location>
        <begin position="6"/>
        <end position="25"/>
    </location>
</feature>
<proteinExistence type="predicted"/>
<reference evidence="6 7" key="1">
    <citation type="submission" date="2020-04" db="EMBL/GenBank/DDBJ databases">
        <title>Genome sequencing of novel species.</title>
        <authorList>
            <person name="Heo J."/>
            <person name="Kim S.-J."/>
            <person name="Kim J.-S."/>
            <person name="Hong S.-B."/>
            <person name="Kwon S.-W."/>
        </authorList>
    </citation>
    <scope>NUCLEOTIDE SEQUENCE [LARGE SCALE GENOMIC DNA]</scope>
    <source>
        <strain evidence="6 7">F39-2</strain>
    </source>
</reference>
<dbReference type="PANTHER" id="PTHR11361">
    <property type="entry name" value="DNA MISMATCH REPAIR PROTEIN MUTS FAMILY MEMBER"/>
    <property type="match status" value="1"/>
</dbReference>
<keyword evidence="3" id="KW-0238">DNA-binding</keyword>
<keyword evidence="4" id="KW-0472">Membrane</keyword>
<gene>
    <name evidence="6" type="ORF">HH214_14700</name>
</gene>
<protein>
    <recommendedName>
        <fullName evidence="5">DNA mismatch repair proteins mutS family domain-containing protein</fullName>
    </recommendedName>
</protein>
<dbReference type="GO" id="GO:0006298">
    <property type="term" value="P:mismatch repair"/>
    <property type="evidence" value="ECO:0007669"/>
    <property type="project" value="InterPro"/>
</dbReference>
<dbReference type="AlphaFoldDB" id="A0A7L5E3P5"/>
<evidence type="ECO:0000313" key="7">
    <source>
        <dbReference type="Proteomes" id="UP000503278"/>
    </source>
</evidence>
<dbReference type="KEGG" id="mrob:HH214_14700"/>
<evidence type="ECO:0000259" key="5">
    <source>
        <dbReference type="SMART" id="SM00534"/>
    </source>
</evidence>
<dbReference type="InterPro" id="IPR045076">
    <property type="entry name" value="MutS"/>
</dbReference>
<sequence>MMHRLIPFMICVSLVILFFLIKKWYKKQFSSKRKIAQIKEEWGKPREVYRSFKLIGQYAAAYPTEKQISPATAADLDLERLFEYIDRTRSKPGQQYLYKKLHEQETNLTYFHNLEQRIAQLTSHADVHEQIELKLSELKSDNAYFLPELFNQKHKQLFGKFGQVYVSIAGISVITMLILLLLLQQQVYLLVLVALLIANTIIHYRNRFKIMPFTVSLPELLILNQVGQWLYQHNYLNSGNEVKQSLVKVNKLKRSISFINVQNLIAADPTDMFYLLTEWLKIFLLIEPLVFIFSISRVNKYLTDIRLLFESVAEVDMAISIQSFRDGLSYYCQPDFTASAEQLVMTKIYHPLVENCVPNSIQSRASQGVLITGSNMSGKTTFIRAVAINALLAQTLHTCCAQMYQVPMLHIHTSIQMSDDLHEHKSYFQAEALAVLDIIKQCEPQASTKSLVIIDEIFRGTNTIERIAAAKAVLSYLVANRNFVFVSTHDLELAELLGPNYAVYSFEEQIGDNRLIFDYQIKEGLLKNKNGIAVLEGAGYPSSIVQEAYQIGAQLREKYNL</sequence>
<evidence type="ECO:0000256" key="1">
    <source>
        <dbReference type="ARBA" id="ARBA00022741"/>
    </source>
</evidence>
<dbReference type="SUPFAM" id="SSF52540">
    <property type="entry name" value="P-loop containing nucleoside triphosphate hydrolases"/>
    <property type="match status" value="1"/>
</dbReference>
<keyword evidence="4" id="KW-1133">Transmembrane helix</keyword>
<evidence type="ECO:0000256" key="2">
    <source>
        <dbReference type="ARBA" id="ARBA00022840"/>
    </source>
</evidence>
<dbReference type="Gene3D" id="3.40.50.300">
    <property type="entry name" value="P-loop containing nucleotide triphosphate hydrolases"/>
    <property type="match status" value="1"/>
</dbReference>
<dbReference type="EMBL" id="CP051682">
    <property type="protein sequence ID" value="QJD97027.1"/>
    <property type="molecule type" value="Genomic_DNA"/>
</dbReference>
<keyword evidence="2" id="KW-0067">ATP-binding</keyword>